<keyword evidence="3" id="KW-0238">DNA-binding</keyword>
<feature type="compositionally biased region" description="Low complexity" evidence="6">
    <location>
        <begin position="1587"/>
        <end position="1615"/>
    </location>
</feature>
<comment type="caution">
    <text evidence="9">The sequence shown here is derived from an EMBL/GenBank/DDBJ whole genome shotgun (WGS) entry which is preliminary data.</text>
</comment>
<feature type="region of interest" description="Disordered" evidence="6">
    <location>
        <begin position="1087"/>
        <end position="1128"/>
    </location>
</feature>
<feature type="region of interest" description="Disordered" evidence="6">
    <location>
        <begin position="1482"/>
        <end position="1657"/>
    </location>
</feature>
<gene>
    <name evidence="9" type="ORF">TGCOUG_305990</name>
</gene>
<protein>
    <recommendedName>
        <fullName evidence="11">AP2 domain transcription factor AP2IX-8</fullName>
    </recommendedName>
</protein>
<dbReference type="GO" id="GO:0003700">
    <property type="term" value="F:DNA-binding transcription factor activity"/>
    <property type="evidence" value="ECO:0007669"/>
    <property type="project" value="InterPro"/>
</dbReference>
<evidence type="ECO:0000259" key="7">
    <source>
        <dbReference type="Pfam" id="PF00847"/>
    </source>
</evidence>
<evidence type="ECO:0000256" key="3">
    <source>
        <dbReference type="ARBA" id="ARBA00023125"/>
    </source>
</evidence>
<dbReference type="InterPro" id="IPR001471">
    <property type="entry name" value="AP2/ERF_dom"/>
</dbReference>
<feature type="compositionally biased region" description="Basic and acidic residues" evidence="6">
    <location>
        <begin position="1822"/>
        <end position="1839"/>
    </location>
</feature>
<feature type="region of interest" description="Disordered" evidence="6">
    <location>
        <begin position="1356"/>
        <end position="1378"/>
    </location>
</feature>
<keyword evidence="2" id="KW-0805">Transcription regulation</keyword>
<feature type="compositionally biased region" description="Low complexity" evidence="6">
    <location>
        <begin position="1363"/>
        <end position="1378"/>
    </location>
</feature>
<evidence type="ECO:0000256" key="4">
    <source>
        <dbReference type="ARBA" id="ARBA00023163"/>
    </source>
</evidence>
<dbReference type="VEuPathDB" id="ToxoDB:TGCOUG_305990"/>
<evidence type="ECO:0000256" key="6">
    <source>
        <dbReference type="SAM" id="MobiDB-lite"/>
    </source>
</evidence>
<reference evidence="9 10" key="1">
    <citation type="journal article" date="2016" name="Nat. Commun.">
        <title>Local admixture of amplified and diversified secreted pathogenesis determinants shapes mosaic Toxoplasma gondii genomes.</title>
        <authorList>
            <person name="Lorenzi H."/>
            <person name="Khan A."/>
            <person name="Behnke M.S."/>
            <person name="Namasivayam S."/>
            <person name="Swapna L.S."/>
            <person name="Hadjithomas M."/>
            <person name="Karamycheva S."/>
            <person name="Pinney D."/>
            <person name="Brunk B.P."/>
            <person name="Ajioka J.W."/>
            <person name="Ajzenberg D."/>
            <person name="Boothroyd J.C."/>
            <person name="Boyle J.P."/>
            <person name="Darde M.L."/>
            <person name="Diaz-Miranda M.A."/>
            <person name="Dubey J.P."/>
            <person name="Fritz H.M."/>
            <person name="Gennari S.M."/>
            <person name="Gregory B.D."/>
            <person name="Kim K."/>
            <person name="Saeij J.P."/>
            <person name="Su C."/>
            <person name="White M.W."/>
            <person name="Zhu X.Q."/>
            <person name="Howe D.K."/>
            <person name="Rosenthal B.M."/>
            <person name="Grigg M.E."/>
            <person name="Parkinson J."/>
            <person name="Liu L."/>
            <person name="Kissinger J.C."/>
            <person name="Roos D.S."/>
            <person name="Sibley L.D."/>
        </authorList>
    </citation>
    <scope>NUCLEOTIDE SEQUENCE [LARGE SCALE GENOMIC DNA]</scope>
    <source>
        <strain evidence="9 10">COUG</strain>
    </source>
</reference>
<feature type="domain" description="AP2/ERF" evidence="7">
    <location>
        <begin position="879"/>
        <end position="927"/>
    </location>
</feature>
<feature type="region of interest" description="Disordered" evidence="6">
    <location>
        <begin position="1715"/>
        <end position="1754"/>
    </location>
</feature>
<evidence type="ECO:0000313" key="9">
    <source>
        <dbReference type="EMBL" id="PIL97108.1"/>
    </source>
</evidence>
<feature type="region of interest" description="Disordered" evidence="6">
    <location>
        <begin position="444"/>
        <end position="491"/>
    </location>
</feature>
<dbReference type="InterPro" id="IPR028078">
    <property type="entry name" value="ACDC"/>
</dbReference>
<evidence type="ECO:0000256" key="5">
    <source>
        <dbReference type="ARBA" id="ARBA00023242"/>
    </source>
</evidence>
<feature type="compositionally biased region" description="Low complexity" evidence="6">
    <location>
        <begin position="799"/>
        <end position="812"/>
    </location>
</feature>
<feature type="region of interest" description="Disordered" evidence="6">
    <location>
        <begin position="598"/>
        <end position="672"/>
    </location>
</feature>
<feature type="region of interest" description="Disordered" evidence="6">
    <location>
        <begin position="1914"/>
        <end position="1952"/>
    </location>
</feature>
<feature type="compositionally biased region" description="Low complexity" evidence="6">
    <location>
        <begin position="1428"/>
        <end position="1443"/>
    </location>
</feature>
<feature type="compositionally biased region" description="Basic and acidic residues" evidence="6">
    <location>
        <begin position="966"/>
        <end position="975"/>
    </location>
</feature>
<evidence type="ECO:0000259" key="8">
    <source>
        <dbReference type="Pfam" id="PF14733"/>
    </source>
</evidence>
<name>A0A2G8XR06_TOXGO</name>
<feature type="region of interest" description="Disordered" evidence="6">
    <location>
        <begin position="737"/>
        <end position="814"/>
    </location>
</feature>
<dbReference type="Gene3D" id="1.20.5.2050">
    <property type="match status" value="2"/>
</dbReference>
<feature type="region of interest" description="Disordered" evidence="6">
    <location>
        <begin position="547"/>
        <end position="572"/>
    </location>
</feature>
<dbReference type="GO" id="GO:0005634">
    <property type="term" value="C:nucleus"/>
    <property type="evidence" value="ECO:0007669"/>
    <property type="project" value="UniProtKB-SubCell"/>
</dbReference>
<evidence type="ECO:0000256" key="2">
    <source>
        <dbReference type="ARBA" id="ARBA00023015"/>
    </source>
</evidence>
<feature type="region of interest" description="Disordered" evidence="6">
    <location>
        <begin position="1822"/>
        <end position="1861"/>
    </location>
</feature>
<dbReference type="Pfam" id="PF00847">
    <property type="entry name" value="AP2"/>
    <property type="match status" value="1"/>
</dbReference>
<feature type="region of interest" description="Disordered" evidence="6">
    <location>
        <begin position="1241"/>
        <end position="1319"/>
    </location>
</feature>
<dbReference type="EMBL" id="AGQR02003302">
    <property type="protein sequence ID" value="PIL97108.1"/>
    <property type="molecule type" value="Genomic_DNA"/>
</dbReference>
<feature type="compositionally biased region" description="Low complexity" evidence="6">
    <location>
        <begin position="292"/>
        <end position="304"/>
    </location>
</feature>
<comment type="subcellular location">
    <subcellularLocation>
        <location evidence="1">Nucleus</location>
    </subcellularLocation>
</comment>
<feature type="region of interest" description="Disordered" evidence="6">
    <location>
        <begin position="952"/>
        <end position="978"/>
    </location>
</feature>
<feature type="compositionally biased region" description="Low complexity" evidence="6">
    <location>
        <begin position="1255"/>
        <end position="1266"/>
    </location>
</feature>
<dbReference type="Proteomes" id="UP000236343">
    <property type="component" value="Unassembled WGS sequence"/>
</dbReference>
<feature type="compositionally biased region" description="Basic and acidic residues" evidence="6">
    <location>
        <begin position="1729"/>
        <end position="1739"/>
    </location>
</feature>
<feature type="region of interest" description="Disordered" evidence="6">
    <location>
        <begin position="286"/>
        <end position="320"/>
    </location>
</feature>
<feature type="compositionally biased region" description="Low complexity" evidence="6">
    <location>
        <begin position="554"/>
        <end position="569"/>
    </location>
</feature>
<accession>A0A2G8XR06</accession>
<feature type="region of interest" description="Disordered" evidence="6">
    <location>
        <begin position="828"/>
        <end position="865"/>
    </location>
</feature>
<feature type="compositionally biased region" description="Low complexity" evidence="6">
    <location>
        <begin position="1917"/>
        <end position="1928"/>
    </location>
</feature>
<keyword evidence="4" id="KW-0804">Transcription</keyword>
<feature type="compositionally biased region" description="Low complexity" evidence="6">
    <location>
        <begin position="1493"/>
        <end position="1508"/>
    </location>
</feature>
<feature type="region of interest" description="Disordered" evidence="6">
    <location>
        <begin position="1400"/>
        <end position="1444"/>
    </location>
</feature>
<feature type="domain" description="AP2-coincident C-terminal" evidence="8">
    <location>
        <begin position="1756"/>
        <end position="1901"/>
    </location>
</feature>
<dbReference type="Pfam" id="PF14733">
    <property type="entry name" value="ACDC"/>
    <property type="match status" value="1"/>
</dbReference>
<organism evidence="9 10">
    <name type="scientific">Toxoplasma gondii COUG</name>
    <dbReference type="NCBI Taxonomy" id="1074873"/>
    <lineage>
        <taxon>Eukaryota</taxon>
        <taxon>Sar</taxon>
        <taxon>Alveolata</taxon>
        <taxon>Apicomplexa</taxon>
        <taxon>Conoidasida</taxon>
        <taxon>Coccidia</taxon>
        <taxon>Eucoccidiorida</taxon>
        <taxon>Eimeriorina</taxon>
        <taxon>Sarcocystidae</taxon>
        <taxon>Toxoplasma</taxon>
    </lineage>
</organism>
<evidence type="ECO:0000313" key="10">
    <source>
        <dbReference type="Proteomes" id="UP000236343"/>
    </source>
</evidence>
<sequence>MRDARWHLLSRKRATTRAIAPRYSGAGVFAPRRLWFLAERVKVCGKNRGWSDFLSRKGSSAAACCRKWVVSKKYRKKSCKSSRRNGDARLHPGVLSRSHVLVGGDQTSGFLRGGVVVFLCQAEEVSRYWEKTAFFSQVFRGRLGSLLRNRRSRFSSTLLSPKKGVSELLFSADSGSLRGPVRGAPACLASGATARMAAAACAGSVPSQSSPVVTPAKASGPFFSLSLSSTASQDSSPSAASGVGNFFPSHSTGMPSPANLFTAADSPSSLLELGVSAQSLLGAQGRAASPSGLQMGQGAPQQGPQGLGPDGSLDASVGSLDALGGTGPAHSASNVSVCQSSCFPGLLPPFNSGGAGMQFRGQLHMPSFSSDLSLGSQPGAASRAPHEGSFLPQLSGIGGLGGPQGFPAFSSFGGVDAARAALFFAQNSCPPQSLACQNGAVPQPGVSPGAAGPPNVALSPAGPNPRASAAAGAVGASGPESPGNFITAPQPAMSLFGSGPAGLPPAEQSHSFLDASSNVGTVTNFSMQSPTNYGVYPFGAGVAPQASGCPGPWPSSSLSLNPSPRLPSSVQSPEVFAPEGAQALPSLGVVPGSPGCPAAPPALVPHSSIQGQRREGSVHAQPSLQSPLPTAGTVNRGSSPAAAGLPVASPSGADVGAGAETPGADTAESIPSNALPKKYSGIWFDPQQNCWRASWVCATSGKRKFRYFSAAKFGHRHALQLAKVTKERAVERKKIRLPSAASGRGPAHPPGGTLVATPKLDPAELGSKAFSSEKPGDSPVPSQQAPVTAPVKAEDAKEGPAPAAPAGLEVPGTPEIQATPCEMLVKDEGSLTAGPGGPQPVSDPPTAEGASPARDEDGKRPGGALDPVALAEKAREMLKVPGVYYDSARMIWRAFWHEGGRRVIRYFTVNKHGFQRAHELALLTRRQAAMAMQQRRRQLTAGLVLAVNCGTGPASPGTPAPPGSVESKDGAEKGEGLSNVRASPGLAAVGLDAFAGGMNTGLQTSGGAPHAAECVARPVCNCGQMDGMHAHGCQLLLSQDRGLGCAVPAAPPFLAPSQGVMAPGVPGAYPSGQPNYYPATGPRGVGFPAGAPRPGNFDPALGGAPASATFPPPSPNGTTATSSSGGGGGCRVDYLERVAQLPKEEQVEWSEELKAWVVTPFPQGSGLLLKGGARGAGSDKGEGATAHGTRLSRMADGREILKMFTIRKYGFRVAREMAIEWRNRRREKLRVESEQQQMLHLRHKAPGAKGTRDNAGGVAPGPAVPALDPVHAINTAPTPTGANPALQAETRRAASPSFSASTCSSNPSSPPNSSGPHQQNLRHLMVSATGTGFGACDPSGLSSPFMQVNIPCVGGQKMPPETPSASASSLSGYSNPLSSPHLASQSPLFLQAPSGGPAGVVSPLSQFPTGLGPTPQAAPGGSLGTPQGAASAGLSGAGNSASSMVGGSVGLSATASGSGAFLEPPDARSSLPAGCGDLVRTGMGEPVPESGVLSQTPAASAASLPSTLGFVKPPEPSSVPGSSEVPSTRDCPANWLLLPDGSPRCPRTGEETGDTSTPFVSQLFDPKVGTWPSPQAAAPDTVSRPVGNPGAAGASGSSLAFFPSPPTSLSSSTSYPCPPTSPAVPSLPHSMPPCTPSPGDASKKLSGPEKSLLPVSQVSVPPEGFGLCAPSEGFLPSSSDGFFLPPGGVPQAATAAATAAAAAALAGPPPSQLLLQQQREQQSRRRREGVRDDGAKKEEESEENGGSVGEEGSSVEAVGVMRNAVSHVLRNLQEVCIPGLLCSCSLESEIFNYLAARLDEWTKAVHAHRQLCASVLSNPKVEKAGPKESVKTEGDEKGPGGKPGDAGANDAKELSTDPATDPQAATMVLAPYLKLFAQCIRKNRLPNEMEPEVQVLLLDALVHLGALSGFGGQKPPADAAADGATGTTEPDQVAKGEAVGIQQYPKTVEQAQ</sequence>
<feature type="compositionally biased region" description="Polar residues" evidence="6">
    <location>
        <begin position="620"/>
        <end position="638"/>
    </location>
</feature>
<evidence type="ECO:0008006" key="11">
    <source>
        <dbReference type="Google" id="ProtNLM"/>
    </source>
</evidence>
<feature type="compositionally biased region" description="Low complexity" evidence="6">
    <location>
        <begin position="459"/>
        <end position="483"/>
    </location>
</feature>
<evidence type="ECO:0000256" key="1">
    <source>
        <dbReference type="ARBA" id="ARBA00004123"/>
    </source>
</evidence>
<proteinExistence type="predicted"/>
<dbReference type="GO" id="GO:0003677">
    <property type="term" value="F:DNA binding"/>
    <property type="evidence" value="ECO:0007669"/>
    <property type="project" value="UniProtKB-KW"/>
</dbReference>
<feature type="compositionally biased region" description="Low complexity" evidence="6">
    <location>
        <begin position="1295"/>
        <end position="1316"/>
    </location>
</feature>
<keyword evidence="5" id="KW-0539">Nucleus</keyword>